<accession>A0A0A8Z1H4</accession>
<proteinExistence type="predicted"/>
<evidence type="ECO:0000313" key="2">
    <source>
        <dbReference type="EMBL" id="JAD33259.1"/>
    </source>
</evidence>
<feature type="region of interest" description="Disordered" evidence="1">
    <location>
        <begin position="1"/>
        <end position="33"/>
    </location>
</feature>
<sequence length="55" mass="5904">MGGARGKGWKGRGTAWRRNSEVKLSRGRSTLGRRLDKARCGSGLMVSVGTLFPPS</sequence>
<reference evidence="2" key="2">
    <citation type="journal article" date="2015" name="Data Brief">
        <title>Shoot transcriptome of the giant reed, Arundo donax.</title>
        <authorList>
            <person name="Barrero R.A."/>
            <person name="Guerrero F.D."/>
            <person name="Moolhuijzen P."/>
            <person name="Goolsby J.A."/>
            <person name="Tidwell J."/>
            <person name="Bellgard S.E."/>
            <person name="Bellgard M.I."/>
        </authorList>
    </citation>
    <scope>NUCLEOTIDE SEQUENCE</scope>
    <source>
        <tissue evidence="2">Shoot tissue taken approximately 20 cm above the soil surface</tissue>
    </source>
</reference>
<organism evidence="2">
    <name type="scientific">Arundo donax</name>
    <name type="common">Giant reed</name>
    <name type="synonym">Donax arundinaceus</name>
    <dbReference type="NCBI Taxonomy" id="35708"/>
    <lineage>
        <taxon>Eukaryota</taxon>
        <taxon>Viridiplantae</taxon>
        <taxon>Streptophyta</taxon>
        <taxon>Embryophyta</taxon>
        <taxon>Tracheophyta</taxon>
        <taxon>Spermatophyta</taxon>
        <taxon>Magnoliopsida</taxon>
        <taxon>Liliopsida</taxon>
        <taxon>Poales</taxon>
        <taxon>Poaceae</taxon>
        <taxon>PACMAD clade</taxon>
        <taxon>Arundinoideae</taxon>
        <taxon>Arundineae</taxon>
        <taxon>Arundo</taxon>
    </lineage>
</organism>
<dbReference type="EMBL" id="GBRH01264636">
    <property type="protein sequence ID" value="JAD33259.1"/>
    <property type="molecule type" value="Transcribed_RNA"/>
</dbReference>
<evidence type="ECO:0000256" key="1">
    <source>
        <dbReference type="SAM" id="MobiDB-lite"/>
    </source>
</evidence>
<reference evidence="2" key="1">
    <citation type="submission" date="2014-09" db="EMBL/GenBank/DDBJ databases">
        <authorList>
            <person name="Magalhaes I.L.F."/>
            <person name="Oliveira U."/>
            <person name="Santos F.R."/>
            <person name="Vidigal T.H.D.A."/>
            <person name="Brescovit A.D."/>
            <person name="Santos A.J."/>
        </authorList>
    </citation>
    <scope>NUCLEOTIDE SEQUENCE</scope>
    <source>
        <tissue evidence="2">Shoot tissue taken approximately 20 cm above the soil surface</tissue>
    </source>
</reference>
<protein>
    <submittedName>
        <fullName evidence="2">Uncharacterized protein</fullName>
    </submittedName>
</protein>
<name>A0A0A8Z1H4_ARUDO</name>
<dbReference type="AlphaFoldDB" id="A0A0A8Z1H4"/>